<comment type="caution">
    <text evidence="7">The sequence shown here is derived from an EMBL/GenBank/DDBJ whole genome shotgun (WGS) entry which is preliminary data.</text>
</comment>
<dbReference type="STRING" id="698492.A0A0E9NNJ5"/>
<evidence type="ECO:0000259" key="4">
    <source>
        <dbReference type="Pfam" id="PF03178"/>
    </source>
</evidence>
<keyword evidence="8" id="KW-1185">Reference proteome</keyword>
<dbReference type="Pfam" id="PF03178">
    <property type="entry name" value="CPSF_A"/>
    <property type="match status" value="1"/>
</dbReference>
<gene>
    <name evidence="7" type="ORF">G7K_5382-t1</name>
</gene>
<feature type="compositionally biased region" description="Polar residues" evidence="3">
    <location>
        <begin position="1700"/>
        <end position="1710"/>
    </location>
</feature>
<feature type="compositionally biased region" description="Basic and acidic residues" evidence="3">
    <location>
        <begin position="1551"/>
        <end position="1566"/>
    </location>
</feature>
<reference evidence="7 8" key="1">
    <citation type="journal article" date="2011" name="J. Gen. Appl. Microbiol.">
        <title>Draft genome sequencing of the enigmatic yeast Saitoella complicata.</title>
        <authorList>
            <person name="Nishida H."/>
            <person name="Hamamoto M."/>
            <person name="Sugiyama J."/>
        </authorList>
    </citation>
    <scope>NUCLEOTIDE SEQUENCE [LARGE SCALE GENOMIC DNA]</scope>
    <source>
        <strain evidence="7 8">NRRL Y-17804</strain>
    </source>
</reference>
<reference evidence="7 8" key="3">
    <citation type="journal article" date="2015" name="Genome Announc.">
        <title>Draft Genome Sequence of the Archiascomycetous Yeast Saitoella complicata.</title>
        <authorList>
            <person name="Yamauchi K."/>
            <person name="Kondo S."/>
            <person name="Hamamoto M."/>
            <person name="Takahashi Y."/>
            <person name="Ogura Y."/>
            <person name="Hayashi T."/>
            <person name="Nishida H."/>
        </authorList>
    </citation>
    <scope>NUCLEOTIDE SEQUENCE [LARGE SCALE GENOMIC DNA]</scope>
    <source>
        <strain evidence="7 8">NRRL Y-17804</strain>
    </source>
</reference>
<feature type="region of interest" description="Disordered" evidence="3">
    <location>
        <begin position="1684"/>
        <end position="1710"/>
    </location>
</feature>
<dbReference type="InterPro" id="IPR058543">
    <property type="entry name" value="Beta-prop_RSE1/DDB1/CPSF1_2nd"/>
</dbReference>
<dbReference type="InterPro" id="IPR015943">
    <property type="entry name" value="WD40/YVTN_repeat-like_dom_sf"/>
</dbReference>
<comment type="subcellular location">
    <subcellularLocation>
        <location evidence="1">Nucleus</location>
    </subcellularLocation>
</comment>
<evidence type="ECO:0008006" key="9">
    <source>
        <dbReference type="Google" id="ProtNLM"/>
    </source>
</evidence>
<keyword evidence="2" id="KW-0539">Nucleus</keyword>
<dbReference type="PANTHER" id="PTHR10644">
    <property type="entry name" value="DNA REPAIR/RNA PROCESSING CPSF FAMILY"/>
    <property type="match status" value="1"/>
</dbReference>
<evidence type="ECO:0000256" key="2">
    <source>
        <dbReference type="ARBA" id="ARBA00023242"/>
    </source>
</evidence>
<accession>A0A0E9NNJ5</accession>
<evidence type="ECO:0000259" key="5">
    <source>
        <dbReference type="Pfam" id="PF10433"/>
    </source>
</evidence>
<feature type="domain" description="RSE1/DDB1/CPSF1 second beta-propeller" evidence="6">
    <location>
        <begin position="549"/>
        <end position="970"/>
    </location>
</feature>
<sequence length="1710" mass="186932">MQTCWKDLTDPTAVDAAVYCEFTGRGRRNLIVAKSSLLQIFDVFDEEREIAVEEETEREDVVLPGRGEGEEQGFLNDVHLLRSRQDRISSLVFVAEFHLNGTITSLATIRTISPTTPGAESLLISFRDAKVSLVEWDAANYKLQTVSLHYYEQHSHQQPFTPRGDETDSRLYVDATGRCATLNFNRDMLAIIPFRQEDDDLLEDAPDGEQQSDKPYLSSFVLHVSTLDEALSNITAMTFLHGYREPTVALLYTPHRTTTSLLEHRKDTSIVSVITLDISSRASSTIYTINNLPYDIHSVLALPTPVGGLLCIGANSLVYIDSQGRTSALAVNGYAAETSDFTFVDESAHSLRLDGAVAVPLGGPDVLVVTRQGHLWKLIMEMDGARVVKMHLEKAVVTGDLLRFAGASCAVQVGDSHVFLGSRVSDSILLGWNRKGEVKSDKLAVKAEIKDEDEDEDLDDLYGDSSANPAQEKKAQKGEHVFSLHDSLTNCGPILDFTVGEPLFADPAQARRQAGITPELELVCATGSDASGALTVMRKSVMPIVEMGLEFKGVRGLWTLKAADGSDNYLVIGGEETSMVYDASQGLDAVEGSDWETEERTIAVGGVMGGLGIVQVGENVLRLFDTRLKLMQLVPATEEEGSEDAIILSAHFTDSYVMVTLDNGKLVTFKVNGKSQELEEMKKPEALAKPEVVAGALFASRDPMFDMGADVKKENEEVKANAGKKRKRENDNEEDGVYGDAISAAKNATGVEIDEKNVSVLAEQNPEGVLRQFSYVVTANGALQVYQLPEYTPVFECPGFGGLPATLVHDEGEAATEGDEGKVVEILVTDMGDERKEPHLLARTLRNDIVIYKPYQHEGKLRFTKVPCDAVTRQPIHPDTVMDGVEQNEGVDLKQAKVKQMVPFENVAGYSGVFLQGKAPSWIIKTAKSPVRIHPNASETPAVAFSTFSNPIQEKGYIYADNNGSIRIAALPDSFTFDNKWSSRTVPIGRNVHAVDYHPKSQTYIIATSENIPFELVNEDSEPAVEFDKESQFLPDTQHGDLCLVSPHTWSVIYRHEFAPNEFALSVKTVDLEISEVTKKRAQYIAVGTGMFRGEDLAMRGTVYLFEVIDVNPEPGKPETNKALRLIWSEEVKGAVSVVCDINGYLLASQGQKVIVRGFDEGNDRLVGVAFVDLHMYVSIAKTLKNMLLFGDIAKSISFVGFSENPYKMTTFGKDSEALETVAGDFIVKGSALRFVIADGHGNAHIFQYDPESPQSLAGEKLLRRADIHIGHQIKTMKMLPKALLSRPGGEEGVEQYLCLAGTLSGNLGMVTPISERAYRRLNILQGQIATTEESVAGLNNRAYRLSTHVSRTSNAMRGVIDGSLVSTFASMSTTRRAEIAKKTGARSERILDDLLDIVFSRVLEASSRTYQPLRTEITAEPHFKLEALITRYDEEFLMQIKSPIHFHRPRSGSMSMAAMNTETEMLRTHGRGGAGNIGNDADMIVEPVVIPVSLAGASGEAFSTGRGGIGNMGNVDESRSPPAPEPTQFMAQPPDAPAPDPDIASGGDGYGEHRHYDHEHHDHHSGSGSSATAAGQGLSTGRGGAGNVEPDHETIGEKVEEAVGIEDHDHPRRGSKHFTAGRTEHGELTQEEVDGGVETIKRRSSNAPKDLADAGVADKLKYKIKGLLHKDDTFFTFPSGRLSRRPARTRHPATEIRESTSSATRCYKV</sequence>
<feature type="region of interest" description="Disordered" evidence="3">
    <location>
        <begin position="716"/>
        <end position="735"/>
    </location>
</feature>
<dbReference type="InterPro" id="IPR004871">
    <property type="entry name" value="RSE1/DDB1/CPSF1_C"/>
</dbReference>
<evidence type="ECO:0000313" key="8">
    <source>
        <dbReference type="Proteomes" id="UP000033140"/>
    </source>
</evidence>
<dbReference type="OMA" id="PMTKFKL"/>
<evidence type="ECO:0000256" key="1">
    <source>
        <dbReference type="ARBA" id="ARBA00004123"/>
    </source>
</evidence>
<dbReference type="InterPro" id="IPR050358">
    <property type="entry name" value="RSE1/DDB1/CFT1"/>
</dbReference>
<proteinExistence type="predicted"/>
<reference evidence="7 8" key="2">
    <citation type="journal article" date="2014" name="J. Gen. Appl. Microbiol.">
        <title>The early diverging ascomycetous budding yeast Saitoella complicata has three histone deacetylases belonging to the Clr6, Hos2, and Rpd3 lineages.</title>
        <authorList>
            <person name="Nishida H."/>
            <person name="Matsumoto T."/>
            <person name="Kondo S."/>
            <person name="Hamamoto M."/>
            <person name="Yoshikawa H."/>
        </authorList>
    </citation>
    <scope>NUCLEOTIDE SEQUENCE [LARGE SCALE GENOMIC DNA]</scope>
    <source>
        <strain evidence="7 8">NRRL Y-17804</strain>
    </source>
</reference>
<dbReference type="InterPro" id="IPR018846">
    <property type="entry name" value="Beta-prop_RSE1/DDB1/CPSF1_1st"/>
</dbReference>
<dbReference type="Pfam" id="PF23726">
    <property type="entry name" value="Beta-prop_RSE1_2nd"/>
    <property type="match status" value="1"/>
</dbReference>
<dbReference type="Pfam" id="PF10433">
    <property type="entry name" value="Beta-prop_RSE1_1st"/>
    <property type="match status" value="1"/>
</dbReference>
<name>A0A0E9NNJ5_SAICN</name>
<evidence type="ECO:0000259" key="6">
    <source>
        <dbReference type="Pfam" id="PF23726"/>
    </source>
</evidence>
<feature type="region of interest" description="Disordered" evidence="3">
    <location>
        <begin position="455"/>
        <end position="478"/>
    </location>
</feature>
<organism evidence="7 8">
    <name type="scientific">Saitoella complicata (strain BCRC 22490 / CBS 7301 / JCM 7358 / NBRC 10748 / NRRL Y-17804)</name>
    <dbReference type="NCBI Taxonomy" id="698492"/>
    <lineage>
        <taxon>Eukaryota</taxon>
        <taxon>Fungi</taxon>
        <taxon>Dikarya</taxon>
        <taxon>Ascomycota</taxon>
        <taxon>Taphrinomycotina</taxon>
        <taxon>Taphrinomycotina incertae sedis</taxon>
        <taxon>Saitoella</taxon>
    </lineage>
</organism>
<dbReference type="Gene3D" id="2.130.10.10">
    <property type="entry name" value="YVTN repeat-like/Quinoprotein amine dehydrogenase"/>
    <property type="match status" value="2"/>
</dbReference>
<evidence type="ECO:0000313" key="7">
    <source>
        <dbReference type="EMBL" id="GAO51276.1"/>
    </source>
</evidence>
<feature type="region of interest" description="Disordered" evidence="3">
    <location>
        <begin position="1505"/>
        <end position="1592"/>
    </location>
</feature>
<dbReference type="GO" id="GO:0005634">
    <property type="term" value="C:nucleus"/>
    <property type="evidence" value="ECO:0007669"/>
    <property type="project" value="UniProtKB-SubCell"/>
</dbReference>
<dbReference type="Proteomes" id="UP000033140">
    <property type="component" value="Unassembled WGS sequence"/>
</dbReference>
<dbReference type="Gene3D" id="1.10.150.910">
    <property type="match status" value="1"/>
</dbReference>
<dbReference type="GO" id="GO:0003676">
    <property type="term" value="F:nucleic acid binding"/>
    <property type="evidence" value="ECO:0007669"/>
    <property type="project" value="InterPro"/>
</dbReference>
<dbReference type="EMBL" id="BACD03000043">
    <property type="protein sequence ID" value="GAO51276.1"/>
    <property type="molecule type" value="Genomic_DNA"/>
</dbReference>
<feature type="domain" description="RSE1/DDB1/CPSF1 first beta-propeller" evidence="5">
    <location>
        <begin position="84"/>
        <end position="436"/>
    </location>
</feature>
<feature type="domain" description="RSE1/DDB1/CPSF1 C-terminal" evidence="4">
    <location>
        <begin position="1042"/>
        <end position="1370"/>
    </location>
</feature>
<protein>
    <recommendedName>
        <fullName evidence="9">DNA damage-binding protein 1</fullName>
    </recommendedName>
</protein>
<evidence type="ECO:0000256" key="3">
    <source>
        <dbReference type="SAM" id="MobiDB-lite"/>
    </source>
</evidence>